<dbReference type="SUPFAM" id="SSF52540">
    <property type="entry name" value="P-loop containing nucleoside triphosphate hydrolases"/>
    <property type="match status" value="1"/>
</dbReference>
<keyword evidence="5" id="KW-0547">Nucleotide-binding</keyword>
<evidence type="ECO:0000256" key="3">
    <source>
        <dbReference type="ARBA" id="ARBA00022448"/>
    </source>
</evidence>
<dbReference type="InterPro" id="IPR017871">
    <property type="entry name" value="ABC_transporter-like_CS"/>
</dbReference>
<keyword evidence="4 9" id="KW-0812">Transmembrane</keyword>
<dbReference type="InterPro" id="IPR011527">
    <property type="entry name" value="ABC1_TM_dom"/>
</dbReference>
<dbReference type="InterPro" id="IPR027417">
    <property type="entry name" value="P-loop_NTPase"/>
</dbReference>
<comment type="subcellular location">
    <subcellularLocation>
        <location evidence="1">Membrane</location>
        <topology evidence="1">Multi-pass membrane protein</topology>
    </subcellularLocation>
</comment>
<dbReference type="Pfam" id="PF00664">
    <property type="entry name" value="ABC_membrane"/>
    <property type="match status" value="1"/>
</dbReference>
<dbReference type="Pfam" id="PF00005">
    <property type="entry name" value="ABC_tran"/>
    <property type="match status" value="1"/>
</dbReference>
<sequence length="702" mass="76960">MTLLLRRLNISNLTRGSILKVKISTSRSIHLNSRPLLTLKAPQSSFKVNPLTNWPYYNKRTYSSSALNDVPATSAKTVNKKKPPPKKVLFELKRIFELAKPESKVLFLALALILISSGVSMLIPSVIGKLLDVAQKNVTIKEGAVGENIVTVEKNEKELEDDKDDTILFGLTSVQFYSCLGLIFVSGAIANVSRIILLKVTGEKIVARLRTRLLKSVLSQDATFWDKNRTGDIISRLSADCSIVSKTITTNISDGCRAVLQGAVGVGMMGYISWHLTCVMLLLIPPIGVMAGIYGRRVKNLSRDLQKQIGDLTKASEEQLSAVKTIQSYGAERLEIHRYAGEVRKVFNVGFKEALTSGGFFGATGLMGNIALIALLVSGTSMISSGSLSVGDLSSFMMYAVYTGSSLFGLSNFYSELMKGAGAATRVFELYDKQPLIHPTLGKIEFAKTFGSKTPIIKFENVSFKYPTRPDVNIFNHLNLTIYPGEQICIVGPSGGGKSTIMSLLLRLYDVDKGQVMIGDYDIRAFNLRKYRRMLGVVQQEPMLFNGTILDNILYGLPKRDEYTKEQIMEALQKANCEKFLIGFPDGLYTQVGPRGTQLSGGQKQRIALARAFLMDSDILLLDEATSALDTQSEQVVAKSLLERAERGKTTVSIAHRRSTIENSTRVIVLNKEGGVAESGTFLELISDPESDLNALLASKGV</sequence>
<keyword evidence="8 9" id="KW-0472">Membrane</keyword>
<dbReference type="EMBL" id="UFAJ01000264">
    <property type="protein sequence ID" value="SSD60075.1"/>
    <property type="molecule type" value="Genomic_DNA"/>
</dbReference>
<name>A0A376B5U9_9ASCO</name>
<dbReference type="AlphaFoldDB" id="A0A376B5U9"/>
<feature type="domain" description="ABC transporter" evidence="10">
    <location>
        <begin position="457"/>
        <end position="698"/>
    </location>
</feature>
<dbReference type="Proteomes" id="UP000262825">
    <property type="component" value="Unassembled WGS sequence"/>
</dbReference>
<protein>
    <submittedName>
        <fullName evidence="12">Related to ATP-dependent permease MDL1, mitochondrial</fullName>
    </submittedName>
</protein>
<evidence type="ECO:0000256" key="2">
    <source>
        <dbReference type="ARBA" id="ARBA00005580"/>
    </source>
</evidence>
<dbReference type="PANTHER" id="PTHR43394:SF1">
    <property type="entry name" value="ATP-BINDING CASSETTE SUB-FAMILY B MEMBER 10, MITOCHONDRIAL"/>
    <property type="match status" value="1"/>
</dbReference>
<dbReference type="GO" id="GO:0015421">
    <property type="term" value="F:ABC-type oligopeptide transporter activity"/>
    <property type="evidence" value="ECO:0007669"/>
    <property type="project" value="TreeGrafter"/>
</dbReference>
<feature type="transmembrane region" description="Helical" evidence="9">
    <location>
        <begin position="105"/>
        <end position="127"/>
    </location>
</feature>
<evidence type="ECO:0000256" key="5">
    <source>
        <dbReference type="ARBA" id="ARBA00022741"/>
    </source>
</evidence>
<dbReference type="SUPFAM" id="SSF90123">
    <property type="entry name" value="ABC transporter transmembrane region"/>
    <property type="match status" value="1"/>
</dbReference>
<evidence type="ECO:0000256" key="4">
    <source>
        <dbReference type="ARBA" id="ARBA00022692"/>
    </source>
</evidence>
<dbReference type="GO" id="GO:0090374">
    <property type="term" value="P:oligopeptide export from mitochondrion"/>
    <property type="evidence" value="ECO:0007669"/>
    <property type="project" value="TreeGrafter"/>
</dbReference>
<dbReference type="FunFam" id="1.20.1560.10:FF:000058">
    <property type="entry name" value="ABC transporter B family member 25"/>
    <property type="match status" value="1"/>
</dbReference>
<feature type="transmembrane region" description="Helical" evidence="9">
    <location>
        <begin position="354"/>
        <end position="376"/>
    </location>
</feature>
<feature type="domain" description="ABC transmembrane type-1" evidence="11">
    <location>
        <begin position="107"/>
        <end position="419"/>
    </location>
</feature>
<dbReference type="GO" id="GO:0005524">
    <property type="term" value="F:ATP binding"/>
    <property type="evidence" value="ECO:0007669"/>
    <property type="project" value="UniProtKB-KW"/>
</dbReference>
<evidence type="ECO:0000256" key="9">
    <source>
        <dbReference type="SAM" id="Phobius"/>
    </source>
</evidence>
<keyword evidence="6" id="KW-0067">ATP-binding</keyword>
<dbReference type="CDD" id="cd18573">
    <property type="entry name" value="ABC_6TM_ABCB10_like"/>
    <property type="match status" value="1"/>
</dbReference>
<evidence type="ECO:0000259" key="11">
    <source>
        <dbReference type="PROSITE" id="PS50929"/>
    </source>
</evidence>
<accession>A0A376B5U9</accession>
<keyword evidence="13" id="KW-1185">Reference proteome</keyword>
<feature type="transmembrane region" description="Helical" evidence="9">
    <location>
        <begin position="396"/>
        <end position="414"/>
    </location>
</feature>
<dbReference type="InterPro" id="IPR003439">
    <property type="entry name" value="ABC_transporter-like_ATP-bd"/>
</dbReference>
<dbReference type="VEuPathDB" id="FungiDB:SCODWIG_01836"/>
<proteinExistence type="inferred from homology"/>
<evidence type="ECO:0000256" key="8">
    <source>
        <dbReference type="ARBA" id="ARBA00023136"/>
    </source>
</evidence>
<keyword evidence="3" id="KW-0813">Transport</keyword>
<evidence type="ECO:0000256" key="7">
    <source>
        <dbReference type="ARBA" id="ARBA00022989"/>
    </source>
</evidence>
<evidence type="ECO:0000313" key="12">
    <source>
        <dbReference type="EMBL" id="SSD60075.1"/>
    </source>
</evidence>
<gene>
    <name evidence="12" type="ORF">SCODWIG_01836</name>
</gene>
<dbReference type="PROSITE" id="PS00211">
    <property type="entry name" value="ABC_TRANSPORTER_1"/>
    <property type="match status" value="1"/>
</dbReference>
<keyword evidence="7 9" id="KW-1133">Transmembrane helix</keyword>
<dbReference type="FunFam" id="3.40.50.300:FF:000218">
    <property type="entry name" value="Multidrug ABC transporter ATP-binding protein"/>
    <property type="match status" value="1"/>
</dbReference>
<dbReference type="Gene3D" id="3.40.50.300">
    <property type="entry name" value="P-loop containing nucleotide triphosphate hydrolases"/>
    <property type="match status" value="1"/>
</dbReference>
<dbReference type="GO" id="GO:0016887">
    <property type="term" value="F:ATP hydrolysis activity"/>
    <property type="evidence" value="ECO:0007669"/>
    <property type="project" value="InterPro"/>
</dbReference>
<dbReference type="PROSITE" id="PS50929">
    <property type="entry name" value="ABC_TM1F"/>
    <property type="match status" value="1"/>
</dbReference>
<evidence type="ECO:0000313" key="13">
    <source>
        <dbReference type="Proteomes" id="UP000262825"/>
    </source>
</evidence>
<dbReference type="PANTHER" id="PTHR43394">
    <property type="entry name" value="ATP-DEPENDENT PERMEASE MDL1, MITOCHONDRIAL"/>
    <property type="match status" value="1"/>
</dbReference>
<comment type="similarity">
    <text evidence="2">Belongs to the ABC transporter superfamily. ABCB family. Mitochondrial peptide exporter (TC 3.A.1.212) subfamily.</text>
</comment>
<dbReference type="InterPro" id="IPR039421">
    <property type="entry name" value="Type_1_exporter"/>
</dbReference>
<feature type="transmembrane region" description="Helical" evidence="9">
    <location>
        <begin position="272"/>
        <end position="294"/>
    </location>
</feature>
<dbReference type="Gene3D" id="1.20.1560.10">
    <property type="entry name" value="ABC transporter type 1, transmembrane domain"/>
    <property type="match status" value="1"/>
</dbReference>
<reference evidence="13" key="1">
    <citation type="submission" date="2018-06" db="EMBL/GenBank/DDBJ databases">
        <authorList>
            <person name="Guldener U."/>
        </authorList>
    </citation>
    <scope>NUCLEOTIDE SEQUENCE [LARGE SCALE GENOMIC DNA]</scope>
    <source>
        <strain evidence="13">UTAD17</strain>
    </source>
</reference>
<dbReference type="InterPro" id="IPR003593">
    <property type="entry name" value="AAA+_ATPase"/>
</dbReference>
<evidence type="ECO:0000256" key="1">
    <source>
        <dbReference type="ARBA" id="ARBA00004141"/>
    </source>
</evidence>
<dbReference type="GO" id="GO:0005743">
    <property type="term" value="C:mitochondrial inner membrane"/>
    <property type="evidence" value="ECO:0007669"/>
    <property type="project" value="TreeGrafter"/>
</dbReference>
<dbReference type="InterPro" id="IPR036640">
    <property type="entry name" value="ABC1_TM_sf"/>
</dbReference>
<dbReference type="SMART" id="SM00382">
    <property type="entry name" value="AAA"/>
    <property type="match status" value="1"/>
</dbReference>
<organism evidence="12 13">
    <name type="scientific">Saccharomycodes ludwigii</name>
    <dbReference type="NCBI Taxonomy" id="36035"/>
    <lineage>
        <taxon>Eukaryota</taxon>
        <taxon>Fungi</taxon>
        <taxon>Dikarya</taxon>
        <taxon>Ascomycota</taxon>
        <taxon>Saccharomycotina</taxon>
        <taxon>Saccharomycetes</taxon>
        <taxon>Saccharomycodales</taxon>
        <taxon>Saccharomycodaceae</taxon>
        <taxon>Saccharomycodes</taxon>
    </lineage>
</organism>
<evidence type="ECO:0000256" key="6">
    <source>
        <dbReference type="ARBA" id="ARBA00022840"/>
    </source>
</evidence>
<dbReference type="PROSITE" id="PS50893">
    <property type="entry name" value="ABC_TRANSPORTER_2"/>
    <property type="match status" value="1"/>
</dbReference>
<evidence type="ECO:0000259" key="10">
    <source>
        <dbReference type="PROSITE" id="PS50893"/>
    </source>
</evidence>